<feature type="domain" description="CBS" evidence="3">
    <location>
        <begin position="135"/>
        <end position="191"/>
    </location>
</feature>
<comment type="caution">
    <text evidence="4">The sequence shown here is derived from an EMBL/GenBank/DDBJ whole genome shotgun (WGS) entry which is preliminary data.</text>
</comment>
<dbReference type="AlphaFoldDB" id="A0A1Q6DV34"/>
<dbReference type="PROSITE" id="PS51371">
    <property type="entry name" value="CBS"/>
    <property type="match status" value="4"/>
</dbReference>
<name>A0A1Q6DV34_METT1</name>
<reference evidence="4" key="1">
    <citation type="submission" date="2016-12" db="EMBL/GenBank/DDBJ databases">
        <title>Discovery of methanogenic haloarchaea.</title>
        <authorList>
            <person name="Sorokin D.Y."/>
            <person name="Makarova K.S."/>
            <person name="Abbas B."/>
            <person name="Ferrer M."/>
            <person name="Golyshin P.N."/>
        </authorList>
    </citation>
    <scope>NUCLEOTIDE SEQUENCE [LARGE SCALE GENOMIC DNA]</scope>
    <source>
        <strain evidence="4">HMET1</strain>
    </source>
</reference>
<dbReference type="STRING" id="1903181.BTN85_0683"/>
<evidence type="ECO:0000256" key="1">
    <source>
        <dbReference type="ARBA" id="ARBA00023122"/>
    </source>
</evidence>
<evidence type="ECO:0000313" key="5">
    <source>
        <dbReference type="Proteomes" id="UP000185744"/>
    </source>
</evidence>
<dbReference type="PANTHER" id="PTHR43080:SF2">
    <property type="entry name" value="CBS DOMAIN-CONTAINING PROTEIN"/>
    <property type="match status" value="1"/>
</dbReference>
<feature type="domain" description="CBS" evidence="3">
    <location>
        <begin position="208"/>
        <end position="263"/>
    </location>
</feature>
<dbReference type="Pfam" id="PF00571">
    <property type="entry name" value="CBS"/>
    <property type="match status" value="4"/>
</dbReference>
<dbReference type="InterPro" id="IPR000644">
    <property type="entry name" value="CBS_dom"/>
</dbReference>
<protein>
    <submittedName>
        <fullName evidence="4">CBS domain containing protein</fullName>
    </submittedName>
</protein>
<dbReference type="Gene3D" id="3.10.580.10">
    <property type="entry name" value="CBS-domain"/>
    <property type="match status" value="2"/>
</dbReference>
<dbReference type="CDD" id="cd02205">
    <property type="entry name" value="CBS_pair_SF"/>
    <property type="match status" value="2"/>
</dbReference>
<evidence type="ECO:0000259" key="3">
    <source>
        <dbReference type="PROSITE" id="PS51371"/>
    </source>
</evidence>
<dbReference type="InterPro" id="IPR046342">
    <property type="entry name" value="CBS_dom_sf"/>
</dbReference>
<keyword evidence="5" id="KW-1185">Reference proteome</keyword>
<feature type="domain" description="CBS" evidence="3">
    <location>
        <begin position="7"/>
        <end position="65"/>
    </location>
</feature>
<dbReference type="SMART" id="SM00116">
    <property type="entry name" value="CBS"/>
    <property type="match status" value="4"/>
</dbReference>
<dbReference type="Proteomes" id="UP000185744">
    <property type="component" value="Unassembled WGS sequence"/>
</dbReference>
<evidence type="ECO:0000256" key="2">
    <source>
        <dbReference type="PROSITE-ProRule" id="PRU00703"/>
    </source>
</evidence>
<dbReference type="InterPro" id="IPR051257">
    <property type="entry name" value="Diverse_CBS-Domain"/>
</dbReference>
<dbReference type="SUPFAM" id="SSF54631">
    <property type="entry name" value="CBS-domain pair"/>
    <property type="match status" value="2"/>
</dbReference>
<keyword evidence="1 2" id="KW-0129">CBS domain</keyword>
<organism evidence="4 5">
    <name type="scientific">Methanohalarchaeum thermophilum</name>
    <dbReference type="NCBI Taxonomy" id="1903181"/>
    <lineage>
        <taxon>Archaea</taxon>
        <taxon>Methanobacteriati</taxon>
        <taxon>Methanobacteriota</taxon>
        <taxon>Methanonatronarchaeia</taxon>
        <taxon>Methanonatronarchaeales</taxon>
        <taxon>Methanonatronarchaeaceae</taxon>
        <taxon>Candidatus Methanohalarchaeum</taxon>
    </lineage>
</organism>
<evidence type="ECO:0000313" key="4">
    <source>
        <dbReference type="EMBL" id="OKY78197.1"/>
    </source>
</evidence>
<dbReference type="InParanoid" id="A0A1Q6DV34"/>
<feature type="domain" description="CBS" evidence="3">
    <location>
        <begin position="68"/>
        <end position="127"/>
    </location>
</feature>
<gene>
    <name evidence="4" type="ORF">BTN85_0683</name>
</gene>
<dbReference type="EMBL" id="MSDW01000001">
    <property type="protein sequence ID" value="OKY78197.1"/>
    <property type="molecule type" value="Genomic_DNA"/>
</dbReference>
<accession>A0A1Q6DV34</accession>
<sequence>MKCGKIMDKDPLTLKENEFITHARQVLRDNKLRSVPVLDEDEKLVGVLTRRGVLNVTSNKSNVTVQGYVKKTTIVTPETELIELGHKMIQSNQGTLPVVESPRNEKVVGIVNIVDLFNSIEKLDISTNEKSEDIMTKKVETLSSNDRVTKAWTRMTKTGYSGFPILKDNNLVGIVTRLDILKSGFARFKKEDDGSRRVNDSPKVEKIMSTPVFKVKPSTNVTESAKIMREKDIGRLPVVDSDDEKRLIGIIDRYDILESLLGA</sequence>
<dbReference type="PANTHER" id="PTHR43080">
    <property type="entry name" value="CBS DOMAIN-CONTAINING PROTEIN CBSX3, MITOCHONDRIAL"/>
    <property type="match status" value="1"/>
</dbReference>
<proteinExistence type="predicted"/>